<accession>X1QCU8</accession>
<dbReference type="AlphaFoldDB" id="X1QCU8"/>
<dbReference type="EMBL" id="BARW01003341">
    <property type="protein sequence ID" value="GAI66033.1"/>
    <property type="molecule type" value="Genomic_DNA"/>
</dbReference>
<comment type="caution">
    <text evidence="1">The sequence shown here is derived from an EMBL/GenBank/DDBJ whole genome shotgun (WGS) entry which is preliminary data.</text>
</comment>
<organism evidence="1">
    <name type="scientific">marine sediment metagenome</name>
    <dbReference type="NCBI Taxonomy" id="412755"/>
    <lineage>
        <taxon>unclassified sequences</taxon>
        <taxon>metagenomes</taxon>
        <taxon>ecological metagenomes</taxon>
    </lineage>
</organism>
<reference evidence="1" key="1">
    <citation type="journal article" date="2014" name="Front. Microbiol.">
        <title>High frequency of phylogenetically diverse reductive dehalogenase-homologous genes in deep subseafloor sedimentary metagenomes.</title>
        <authorList>
            <person name="Kawai M."/>
            <person name="Futagami T."/>
            <person name="Toyoda A."/>
            <person name="Takaki Y."/>
            <person name="Nishi S."/>
            <person name="Hori S."/>
            <person name="Arai W."/>
            <person name="Tsubouchi T."/>
            <person name="Morono Y."/>
            <person name="Uchiyama I."/>
            <person name="Ito T."/>
            <person name="Fujiyama A."/>
            <person name="Inagaki F."/>
            <person name="Takami H."/>
        </authorList>
    </citation>
    <scope>NUCLEOTIDE SEQUENCE</scope>
    <source>
        <strain evidence="1">Expedition CK06-06</strain>
    </source>
</reference>
<gene>
    <name evidence="1" type="ORF">S12H4_08595</name>
</gene>
<proteinExistence type="predicted"/>
<protein>
    <submittedName>
        <fullName evidence="1">Uncharacterized protein</fullName>
    </submittedName>
</protein>
<name>X1QCU8_9ZZZZ</name>
<evidence type="ECO:0000313" key="1">
    <source>
        <dbReference type="EMBL" id="GAI66033.1"/>
    </source>
</evidence>
<sequence>RSIIGRDIKVIKEIDARKVGKVPEDTELNNELQGILGKSFKSLDNYIITFQEGAVAPKALTLKAKEEPKIETKPVQASPTTKPVTVATPSKLADVGSEYNEVEPLPTIKPTTTAAKPAPAINVSKISLVTDAKISFVFSAILEHYDDIWIS</sequence>
<feature type="non-terminal residue" evidence="1">
    <location>
        <position position="1"/>
    </location>
</feature>